<feature type="region of interest" description="Disordered" evidence="18">
    <location>
        <begin position="1"/>
        <end position="31"/>
    </location>
</feature>
<keyword evidence="9 19" id="KW-1133">Transmembrane helix</keyword>
<evidence type="ECO:0000256" key="2">
    <source>
        <dbReference type="ARBA" id="ARBA00010581"/>
    </source>
</evidence>
<evidence type="ECO:0000256" key="10">
    <source>
        <dbReference type="ARBA" id="ARBA00023002"/>
    </source>
</evidence>
<keyword evidence="6" id="KW-1003">Cell membrane</keyword>
<evidence type="ECO:0000256" key="4">
    <source>
        <dbReference type="ARBA" id="ARBA00014687"/>
    </source>
</evidence>
<dbReference type="InterPro" id="IPR024791">
    <property type="entry name" value="Cyt_c/ubiquinol_Oxase_su3"/>
</dbReference>
<evidence type="ECO:0000256" key="9">
    <source>
        <dbReference type="ARBA" id="ARBA00022989"/>
    </source>
</evidence>
<evidence type="ECO:0000256" key="8">
    <source>
        <dbReference type="ARBA" id="ARBA00022982"/>
    </source>
</evidence>
<evidence type="ECO:0000256" key="12">
    <source>
        <dbReference type="ARBA" id="ARBA00025694"/>
    </source>
</evidence>
<dbReference type="NCBIfam" id="TIGR02842">
    <property type="entry name" value="CyoC"/>
    <property type="match status" value="1"/>
</dbReference>
<evidence type="ECO:0000256" key="16">
    <source>
        <dbReference type="ARBA" id="ARBA00032717"/>
    </source>
</evidence>
<reference evidence="21 22" key="1">
    <citation type="submission" date="2023-07" db="EMBL/GenBank/DDBJ databases">
        <title>Sorghum-associated microbial communities from plants grown in Nebraska, USA.</title>
        <authorList>
            <person name="Schachtman D."/>
        </authorList>
    </citation>
    <scope>NUCLEOTIDE SEQUENCE [LARGE SCALE GENOMIC DNA]</scope>
    <source>
        <strain evidence="21 22">CC482</strain>
    </source>
</reference>
<evidence type="ECO:0000256" key="14">
    <source>
        <dbReference type="ARBA" id="ARBA00031884"/>
    </source>
</evidence>
<sequence>MAHAISKTAGAHGGGDQGGHHDEHHGHHDHHDQESMKMFGFWLFLITDVILFGTLFATFVVLRFNTAAGPTPGELIELNGIIISTFILLTSSFTSGIAVLEMNRGNKRGLILWLAITALLGASFIALEVTEFIHLVHEGANIGTSAYWSAFFTLVGTHGLHVSVGLVWMVALMLQLSRRGITPVTKRKVSIISLYWHFLDVVWIFVFTIVYLMGVM</sequence>
<comment type="caution">
    <text evidence="21">The sequence shown here is derived from an EMBL/GenBank/DDBJ whole genome shotgun (WGS) entry which is preliminary data.</text>
</comment>
<dbReference type="Gene3D" id="1.20.120.80">
    <property type="entry name" value="Cytochrome c oxidase, subunit III, four-helix bundle"/>
    <property type="match status" value="1"/>
</dbReference>
<dbReference type="InterPro" id="IPR014206">
    <property type="entry name" value="Cyt_c_ubiqinol_oxidase_su3"/>
</dbReference>
<evidence type="ECO:0000256" key="13">
    <source>
        <dbReference type="ARBA" id="ARBA00030072"/>
    </source>
</evidence>
<comment type="subunit">
    <text evidence="3">Heterooctamer of two A chains, two B chains, two C chains and two D chains.</text>
</comment>
<keyword evidence="7 17" id="KW-0812">Transmembrane</keyword>
<evidence type="ECO:0000256" key="3">
    <source>
        <dbReference type="ARBA" id="ARBA00011700"/>
    </source>
</evidence>
<gene>
    <name evidence="21" type="ORF">J2T15_005821</name>
</gene>
<dbReference type="PANTHER" id="PTHR11403:SF2">
    <property type="entry name" value="CYTOCHROME BO(3) UBIQUINOL OXIDASE SUBUNIT 3"/>
    <property type="match status" value="1"/>
</dbReference>
<evidence type="ECO:0000256" key="7">
    <source>
        <dbReference type="ARBA" id="ARBA00022692"/>
    </source>
</evidence>
<evidence type="ECO:0000256" key="11">
    <source>
        <dbReference type="ARBA" id="ARBA00023136"/>
    </source>
</evidence>
<feature type="transmembrane region" description="Helical" evidence="19">
    <location>
        <begin position="109"/>
        <end position="127"/>
    </location>
</feature>
<dbReference type="InterPro" id="IPR035973">
    <property type="entry name" value="Cyt_c_oxidase_su3-like_sf"/>
</dbReference>
<evidence type="ECO:0000256" key="19">
    <source>
        <dbReference type="SAM" id="Phobius"/>
    </source>
</evidence>
<dbReference type="InterPro" id="IPR000298">
    <property type="entry name" value="Cyt_c_oxidase-like_su3"/>
</dbReference>
<dbReference type="Proteomes" id="UP001229346">
    <property type="component" value="Unassembled WGS sequence"/>
</dbReference>
<keyword evidence="8" id="KW-0249">Electron transport</keyword>
<name>A0ABT9U9N3_PAEHA</name>
<dbReference type="PROSITE" id="PS50253">
    <property type="entry name" value="COX3"/>
    <property type="match status" value="1"/>
</dbReference>
<comment type="similarity">
    <text evidence="2 17">Belongs to the cytochrome c oxidase subunit 3 family.</text>
</comment>
<evidence type="ECO:0000313" key="21">
    <source>
        <dbReference type="EMBL" id="MDQ0116345.1"/>
    </source>
</evidence>
<feature type="compositionally biased region" description="Basic and acidic residues" evidence="18">
    <location>
        <begin position="18"/>
        <end position="31"/>
    </location>
</feature>
<protein>
    <recommendedName>
        <fullName evidence="4">Cytochrome bo(3) ubiquinol oxidase subunit 3</fullName>
    </recommendedName>
    <alternativeName>
        <fullName evidence="15">Cytochrome o ubiquinol oxidase subunit 3</fullName>
    </alternativeName>
    <alternativeName>
        <fullName evidence="13">Oxidase bo(3) subunit 3</fullName>
    </alternativeName>
    <alternativeName>
        <fullName evidence="16">Ubiquinol oxidase polypeptide III</fullName>
    </alternativeName>
    <alternativeName>
        <fullName evidence="14">Ubiquinol oxidase subunit 3</fullName>
    </alternativeName>
</protein>
<comment type="subcellular location">
    <subcellularLocation>
        <location evidence="1 17">Cell membrane</location>
        <topology evidence="1 17">Multi-pass membrane protein</topology>
    </subcellularLocation>
</comment>
<dbReference type="EMBL" id="JAUSSU010000018">
    <property type="protein sequence ID" value="MDQ0116345.1"/>
    <property type="molecule type" value="Genomic_DNA"/>
</dbReference>
<dbReference type="InterPro" id="IPR013833">
    <property type="entry name" value="Cyt_c_oxidase_su3_a-hlx"/>
</dbReference>
<feature type="transmembrane region" description="Helical" evidence="19">
    <location>
        <begin position="147"/>
        <end position="174"/>
    </location>
</feature>
<comment type="function">
    <text evidence="12">Cytochrome bo(3) ubiquinol terminal oxidase is the component of the aerobic respiratory chain of E.coli that predominates when cells are grown at high aeration. Has proton pump activity across the membrane in addition to electron transfer, pumping 2 protons/electron.</text>
</comment>
<evidence type="ECO:0000256" key="1">
    <source>
        <dbReference type="ARBA" id="ARBA00004651"/>
    </source>
</evidence>
<evidence type="ECO:0000256" key="5">
    <source>
        <dbReference type="ARBA" id="ARBA00022448"/>
    </source>
</evidence>
<dbReference type="RefSeq" id="WP_307208399.1">
    <property type="nucleotide sequence ID" value="NZ_JAUSSU010000018.1"/>
</dbReference>
<dbReference type="SUPFAM" id="SSF81452">
    <property type="entry name" value="Cytochrome c oxidase subunit III-like"/>
    <property type="match status" value="1"/>
</dbReference>
<keyword evidence="11 19" id="KW-0472">Membrane</keyword>
<keyword evidence="10 21" id="KW-0560">Oxidoreductase</keyword>
<feature type="transmembrane region" description="Helical" evidence="19">
    <location>
        <begin position="39"/>
        <end position="61"/>
    </location>
</feature>
<dbReference type="PANTHER" id="PTHR11403">
    <property type="entry name" value="CYTOCHROME C OXIDASE SUBUNIT III"/>
    <property type="match status" value="1"/>
</dbReference>
<dbReference type="GO" id="GO:0016491">
    <property type="term" value="F:oxidoreductase activity"/>
    <property type="evidence" value="ECO:0007669"/>
    <property type="project" value="UniProtKB-KW"/>
</dbReference>
<accession>A0ABT9U9N3</accession>
<evidence type="ECO:0000259" key="20">
    <source>
        <dbReference type="PROSITE" id="PS50253"/>
    </source>
</evidence>
<evidence type="ECO:0000256" key="18">
    <source>
        <dbReference type="SAM" id="MobiDB-lite"/>
    </source>
</evidence>
<keyword evidence="22" id="KW-1185">Reference proteome</keyword>
<organism evidence="21 22">
    <name type="scientific">Paenibacillus harenae</name>
    <dbReference type="NCBI Taxonomy" id="306543"/>
    <lineage>
        <taxon>Bacteria</taxon>
        <taxon>Bacillati</taxon>
        <taxon>Bacillota</taxon>
        <taxon>Bacilli</taxon>
        <taxon>Bacillales</taxon>
        <taxon>Paenibacillaceae</taxon>
        <taxon>Paenibacillus</taxon>
    </lineage>
</organism>
<feature type="transmembrane region" description="Helical" evidence="19">
    <location>
        <begin position="194"/>
        <end position="214"/>
    </location>
</feature>
<dbReference type="CDD" id="cd02863">
    <property type="entry name" value="Ubiquinol_oxidase_III"/>
    <property type="match status" value="1"/>
</dbReference>
<evidence type="ECO:0000313" key="22">
    <source>
        <dbReference type="Proteomes" id="UP001229346"/>
    </source>
</evidence>
<evidence type="ECO:0000256" key="17">
    <source>
        <dbReference type="RuleBase" id="RU003376"/>
    </source>
</evidence>
<evidence type="ECO:0000256" key="6">
    <source>
        <dbReference type="ARBA" id="ARBA00022475"/>
    </source>
</evidence>
<feature type="domain" description="Heme-copper oxidase subunit III family profile" evidence="20">
    <location>
        <begin position="39"/>
        <end position="215"/>
    </location>
</feature>
<proteinExistence type="inferred from homology"/>
<dbReference type="InterPro" id="IPR033946">
    <property type="entry name" value="Ubiquinol_oxase_su3_dom"/>
</dbReference>
<feature type="transmembrane region" description="Helical" evidence="19">
    <location>
        <begin position="81"/>
        <end position="100"/>
    </location>
</feature>
<dbReference type="Pfam" id="PF00510">
    <property type="entry name" value="COX3"/>
    <property type="match status" value="1"/>
</dbReference>
<keyword evidence="5" id="KW-0813">Transport</keyword>
<evidence type="ECO:0000256" key="15">
    <source>
        <dbReference type="ARBA" id="ARBA00032189"/>
    </source>
</evidence>